<keyword evidence="4" id="KW-1185">Reference proteome</keyword>
<gene>
    <name evidence="3" type="primary">54</name>
    <name evidence="3" type="ORF">SEA_MABODAMACA_54</name>
</gene>
<organism evidence="3 4">
    <name type="scientific">Microbacterium phage Mabodamaca</name>
    <dbReference type="NCBI Taxonomy" id="3078574"/>
    <lineage>
        <taxon>Viruses</taxon>
        <taxon>Duplodnaviria</taxon>
        <taxon>Heunggongvirae</taxon>
        <taxon>Uroviricota</taxon>
        <taxon>Caudoviricetes</taxon>
        <taxon>Casidaviridae</taxon>
        <taxon>Mabodamacavirus</taxon>
        <taxon>Mabodamacavirus mabodamaca</taxon>
    </lineage>
</organism>
<sequence length="152" mass="16552">MTDTENPTYGDMLADRQERARTKAAERFARDFPELAAQQEAEALAAAQAPAPVPVVMAAPAPAPTSNVALDAEVAKWARQGYTVTDRTPGQVILQRKQKIGAWRILIFVLLAITIIGLFLIPLIARALSRKMETVVVTVDASGKVRSRTSKR</sequence>
<proteinExistence type="predicted"/>
<reference evidence="3 4" key="1">
    <citation type="submission" date="2023-09" db="EMBL/GenBank/DDBJ databases">
        <authorList>
            <person name="Astacio K.C."/>
            <person name="Barreto J.C."/>
            <person name="Colon C.A."/>
            <person name="Dejesus A.I."/>
            <person name="Gragirenes D.A."/>
            <person name="Navarro A."/>
            <person name="Negron R.A."/>
            <person name="Nunez P.S."/>
            <person name="Ortiz C.A."/>
            <person name="Ortiz A.Y."/>
            <person name="Roman V.A."/>
            <person name="Sanchez M.A."/>
            <person name="Serrano K.M."/>
            <person name="Klyczek K."/>
            <person name="Ko C."/>
            <person name="Russell D.A."/>
            <person name="Jacobs-Sera D."/>
            <person name="Hatfull G.F."/>
        </authorList>
    </citation>
    <scope>NUCLEOTIDE SEQUENCE [LARGE SCALE GENOMIC DNA]</scope>
</reference>
<keyword evidence="2" id="KW-1133">Transmembrane helix</keyword>
<keyword evidence="2" id="KW-0472">Membrane</keyword>
<feature type="compositionally biased region" description="Basic and acidic residues" evidence="1">
    <location>
        <begin position="13"/>
        <end position="22"/>
    </location>
</feature>
<accession>A0AA96SFX5</accession>
<evidence type="ECO:0000256" key="2">
    <source>
        <dbReference type="SAM" id="Phobius"/>
    </source>
</evidence>
<evidence type="ECO:0000313" key="4">
    <source>
        <dbReference type="Proteomes" id="UP001305869"/>
    </source>
</evidence>
<evidence type="ECO:0000256" key="1">
    <source>
        <dbReference type="SAM" id="MobiDB-lite"/>
    </source>
</evidence>
<feature type="transmembrane region" description="Helical" evidence="2">
    <location>
        <begin position="105"/>
        <end position="125"/>
    </location>
</feature>
<feature type="region of interest" description="Disordered" evidence="1">
    <location>
        <begin position="1"/>
        <end position="22"/>
    </location>
</feature>
<name>A0AA96SFX5_9CAUD</name>
<dbReference type="EMBL" id="OR613467">
    <property type="protein sequence ID" value="WNT44370.1"/>
    <property type="molecule type" value="Genomic_DNA"/>
</dbReference>
<evidence type="ECO:0000313" key="3">
    <source>
        <dbReference type="EMBL" id="WNT44370.1"/>
    </source>
</evidence>
<protein>
    <submittedName>
        <fullName evidence="3">Uncharacterized protein</fullName>
    </submittedName>
</protein>
<dbReference type="Proteomes" id="UP001305869">
    <property type="component" value="Segment"/>
</dbReference>
<keyword evidence="2" id="KW-0812">Transmembrane</keyword>